<organism evidence="2">
    <name type="scientific">marine sediment metagenome</name>
    <dbReference type="NCBI Taxonomy" id="412755"/>
    <lineage>
        <taxon>unclassified sequences</taxon>
        <taxon>metagenomes</taxon>
        <taxon>ecological metagenomes</taxon>
    </lineage>
</organism>
<dbReference type="EMBL" id="LAZR01000832">
    <property type="protein sequence ID" value="KKN56760.1"/>
    <property type="molecule type" value="Genomic_DNA"/>
</dbReference>
<dbReference type="InterPro" id="IPR025665">
    <property type="entry name" value="Beta-barrel_OMP_2"/>
</dbReference>
<protein>
    <recommendedName>
        <fullName evidence="1">Outer membrane protein beta-barrel domain-containing protein</fullName>
    </recommendedName>
</protein>
<sequence>MKKYLLIFLTIILVSTTHAYGVKLIVGGHLAKYAVEPEVVGDEWKNKTGVLVGGGIELFSVPHISLDIDGFYFRKGSKFKSATEELDYTLDVISITPVVRVKFLPGPSPYVLGGGEFSYILTHKRDDVDIKATYKSFDYGLVFGAGFRMSMPGASLFFEGRYHLGVANILKDPLPGVSLKTKALVVVVGIKI</sequence>
<proteinExistence type="predicted"/>
<dbReference type="Pfam" id="PF13568">
    <property type="entry name" value="OMP_b-brl_2"/>
    <property type="match status" value="1"/>
</dbReference>
<accession>A0A0F9RJU6</accession>
<evidence type="ECO:0000313" key="2">
    <source>
        <dbReference type="EMBL" id="KKN56760.1"/>
    </source>
</evidence>
<reference evidence="2" key="1">
    <citation type="journal article" date="2015" name="Nature">
        <title>Complex archaea that bridge the gap between prokaryotes and eukaryotes.</title>
        <authorList>
            <person name="Spang A."/>
            <person name="Saw J.H."/>
            <person name="Jorgensen S.L."/>
            <person name="Zaremba-Niedzwiedzka K."/>
            <person name="Martijn J."/>
            <person name="Lind A.E."/>
            <person name="van Eijk R."/>
            <person name="Schleper C."/>
            <person name="Guy L."/>
            <person name="Ettema T.J."/>
        </authorList>
    </citation>
    <scope>NUCLEOTIDE SEQUENCE</scope>
</reference>
<name>A0A0F9RJU6_9ZZZZ</name>
<comment type="caution">
    <text evidence="2">The sequence shown here is derived from an EMBL/GenBank/DDBJ whole genome shotgun (WGS) entry which is preliminary data.</text>
</comment>
<gene>
    <name evidence="2" type="ORF">LCGC14_0569040</name>
</gene>
<feature type="domain" description="Outer membrane protein beta-barrel" evidence="1">
    <location>
        <begin position="26"/>
        <end position="170"/>
    </location>
</feature>
<dbReference type="AlphaFoldDB" id="A0A0F9RJU6"/>
<evidence type="ECO:0000259" key="1">
    <source>
        <dbReference type="Pfam" id="PF13568"/>
    </source>
</evidence>